<dbReference type="OrthoDB" id="1149618at2759"/>
<dbReference type="EMBL" id="JADFTS010000003">
    <property type="protein sequence ID" value="KAF9616348.1"/>
    <property type="molecule type" value="Genomic_DNA"/>
</dbReference>
<organism evidence="1 2">
    <name type="scientific">Coptis chinensis</name>
    <dbReference type="NCBI Taxonomy" id="261450"/>
    <lineage>
        <taxon>Eukaryota</taxon>
        <taxon>Viridiplantae</taxon>
        <taxon>Streptophyta</taxon>
        <taxon>Embryophyta</taxon>
        <taxon>Tracheophyta</taxon>
        <taxon>Spermatophyta</taxon>
        <taxon>Magnoliopsida</taxon>
        <taxon>Ranunculales</taxon>
        <taxon>Ranunculaceae</taxon>
        <taxon>Coptidoideae</taxon>
        <taxon>Coptis</taxon>
    </lineage>
</organism>
<gene>
    <name evidence="1" type="ORF">IFM89_029602</name>
</gene>
<name>A0A835IIJ9_9MAGN</name>
<evidence type="ECO:0000313" key="1">
    <source>
        <dbReference type="EMBL" id="KAF9616348.1"/>
    </source>
</evidence>
<evidence type="ECO:0000313" key="2">
    <source>
        <dbReference type="Proteomes" id="UP000631114"/>
    </source>
</evidence>
<keyword evidence="2" id="KW-1185">Reference proteome</keyword>
<reference evidence="1 2" key="1">
    <citation type="submission" date="2020-10" db="EMBL/GenBank/DDBJ databases">
        <title>The Coptis chinensis genome and diversification of protoberbering-type alkaloids.</title>
        <authorList>
            <person name="Wang B."/>
            <person name="Shu S."/>
            <person name="Song C."/>
            <person name="Liu Y."/>
        </authorList>
    </citation>
    <scope>NUCLEOTIDE SEQUENCE [LARGE SCALE GENOMIC DNA]</scope>
    <source>
        <strain evidence="1">HL-2020</strain>
        <tissue evidence="1">Leaf</tissue>
    </source>
</reference>
<proteinExistence type="predicted"/>
<dbReference type="PANTHER" id="PTHR31373">
    <property type="entry name" value="OS06G0652100 PROTEIN"/>
    <property type="match status" value="1"/>
</dbReference>
<sequence length="187" mass="20744">MVEDLSKKGKLKNCIAICDVSESMTWYINERMQDIDDDKPPKVCIALGLLLSESCVKILGMSRLKESVFCVYVDGKTRNAPRIMPCRWNLPNANVTKVNTYGAAKNNPREAGVGAVGRNSNELGTSNSYRCGGRPLWVNGRYQTKSTIGTVVLTMSNHHNQISIRTIFCEEDRSRQPSGFRGGRAVV</sequence>
<dbReference type="PANTHER" id="PTHR31373:SF17">
    <property type="entry name" value="OS06G0652100 PROTEIN"/>
    <property type="match status" value="1"/>
</dbReference>
<dbReference type="AlphaFoldDB" id="A0A835IIJ9"/>
<protein>
    <submittedName>
        <fullName evidence="1">Uncharacterized protein</fullName>
    </submittedName>
</protein>
<dbReference type="InterPro" id="IPR011205">
    <property type="entry name" value="UCP015417_vWA"/>
</dbReference>
<comment type="caution">
    <text evidence="1">The sequence shown here is derived from an EMBL/GenBank/DDBJ whole genome shotgun (WGS) entry which is preliminary data.</text>
</comment>
<accession>A0A835IIJ9</accession>
<dbReference type="Proteomes" id="UP000631114">
    <property type="component" value="Unassembled WGS sequence"/>
</dbReference>